<feature type="compositionally biased region" description="Low complexity" evidence="1">
    <location>
        <begin position="271"/>
        <end position="288"/>
    </location>
</feature>
<dbReference type="AlphaFoldDB" id="A0A0D2N9X3"/>
<gene>
    <name evidence="2" type="ORF">MNEG_5543</name>
</gene>
<feature type="region of interest" description="Disordered" evidence="1">
    <location>
        <begin position="345"/>
        <end position="405"/>
    </location>
</feature>
<evidence type="ECO:0000256" key="1">
    <source>
        <dbReference type="SAM" id="MobiDB-lite"/>
    </source>
</evidence>
<protein>
    <submittedName>
        <fullName evidence="2">Uncharacterized protein</fullName>
    </submittedName>
</protein>
<keyword evidence="3" id="KW-1185">Reference proteome</keyword>
<organism evidence="2 3">
    <name type="scientific">Monoraphidium neglectum</name>
    <dbReference type="NCBI Taxonomy" id="145388"/>
    <lineage>
        <taxon>Eukaryota</taxon>
        <taxon>Viridiplantae</taxon>
        <taxon>Chlorophyta</taxon>
        <taxon>core chlorophytes</taxon>
        <taxon>Chlorophyceae</taxon>
        <taxon>CS clade</taxon>
        <taxon>Sphaeropleales</taxon>
        <taxon>Selenastraceae</taxon>
        <taxon>Monoraphidium</taxon>
    </lineage>
</organism>
<dbReference type="RefSeq" id="XP_013901430.1">
    <property type="nucleotide sequence ID" value="XM_014045976.1"/>
</dbReference>
<evidence type="ECO:0000313" key="2">
    <source>
        <dbReference type="EMBL" id="KIZ02411.1"/>
    </source>
</evidence>
<feature type="region of interest" description="Disordered" evidence="1">
    <location>
        <begin position="118"/>
        <end position="144"/>
    </location>
</feature>
<dbReference type="OrthoDB" id="10687160at2759"/>
<feature type="compositionally biased region" description="Low complexity" evidence="1">
    <location>
        <begin position="372"/>
        <end position="384"/>
    </location>
</feature>
<feature type="region of interest" description="Disordered" evidence="1">
    <location>
        <begin position="211"/>
        <end position="237"/>
    </location>
</feature>
<reference evidence="2 3" key="1">
    <citation type="journal article" date="2013" name="BMC Genomics">
        <title>Reconstruction of the lipid metabolism for the microalga Monoraphidium neglectum from its genome sequence reveals characteristics suitable for biofuel production.</title>
        <authorList>
            <person name="Bogen C."/>
            <person name="Al-Dilaimi A."/>
            <person name="Albersmeier A."/>
            <person name="Wichmann J."/>
            <person name="Grundmann M."/>
            <person name="Rupp O."/>
            <person name="Lauersen K.J."/>
            <person name="Blifernez-Klassen O."/>
            <person name="Kalinowski J."/>
            <person name="Goesmann A."/>
            <person name="Mussgnug J.H."/>
            <person name="Kruse O."/>
        </authorList>
    </citation>
    <scope>NUCLEOTIDE SEQUENCE [LARGE SCALE GENOMIC DNA]</scope>
    <source>
        <strain evidence="2 3">SAG 48.87</strain>
    </source>
</reference>
<dbReference type="KEGG" id="mng:MNEG_5543"/>
<dbReference type="EMBL" id="KK101055">
    <property type="protein sequence ID" value="KIZ02411.1"/>
    <property type="molecule type" value="Genomic_DNA"/>
</dbReference>
<name>A0A0D2N9X3_9CHLO</name>
<evidence type="ECO:0000313" key="3">
    <source>
        <dbReference type="Proteomes" id="UP000054498"/>
    </source>
</evidence>
<proteinExistence type="predicted"/>
<dbReference type="GeneID" id="25738420"/>
<accession>A0A0D2N9X3</accession>
<sequence length="467" mass="48635">MLLGGGASSGLWVYVIDTSEDARSEDLSPNRGRFALSCVRAVSRAALALPHAPDDAAVICAGRAPRVLVPPGAEDGGLLFADPWQHGSATAGDSFELLPALRLALLLCRQRVGTAQPLQQQQQRHQQQQQQQQPRPQRQSPEAGRVVVFVNSGVRVRDAEAGAAVAAFNAVAGTGGCDGGVIGLDIVLLGGASEEVDAASMRCLRHIVDALNGSSTDKGPRASNHSGGSGSSSSSSSTCTSGCSRIGSALGSAPAEDAHIPCCSNSCSSSSSSSSSAGAGAPHDAAAATPVPRRRHLQQPQHQRPQRRRHVRARLVDFGTAPPSLLMWQQVELLMELLELPTYEQLGGGAEPETPDHPGPARARGHAGPAGGDAAARPAAAAPHQLGGPAATGVAHHHPHPSSAARLATRLRQRLLGPSLFSSRALRPCRCRHESLDSLHHLSHDGFMHSWLPSYANPAKVRPDSVI</sequence>
<dbReference type="Proteomes" id="UP000054498">
    <property type="component" value="Unassembled WGS sequence"/>
</dbReference>
<feature type="region of interest" description="Disordered" evidence="1">
    <location>
        <begin position="271"/>
        <end position="310"/>
    </location>
</feature>